<keyword evidence="6" id="KW-0539">Nucleus</keyword>
<evidence type="ECO:0000313" key="10">
    <source>
        <dbReference type="Proteomes" id="UP000323506"/>
    </source>
</evidence>
<dbReference type="GO" id="GO:0005634">
    <property type="term" value="C:nucleus"/>
    <property type="evidence" value="ECO:0007669"/>
    <property type="project" value="UniProtKB-SubCell"/>
</dbReference>
<evidence type="ECO:0000259" key="8">
    <source>
        <dbReference type="PROSITE" id="PS50888"/>
    </source>
</evidence>
<evidence type="ECO:0000313" key="9">
    <source>
        <dbReference type="EMBL" id="TYG43519.1"/>
    </source>
</evidence>
<feature type="region of interest" description="Disordered" evidence="7">
    <location>
        <begin position="449"/>
        <end position="485"/>
    </location>
</feature>
<evidence type="ECO:0000256" key="7">
    <source>
        <dbReference type="SAM" id="MobiDB-lite"/>
    </source>
</evidence>
<dbReference type="SUPFAM" id="SSF47459">
    <property type="entry name" value="HLH, helix-loop-helix DNA-binding domain"/>
    <property type="match status" value="1"/>
</dbReference>
<dbReference type="GO" id="GO:0046983">
    <property type="term" value="F:protein dimerization activity"/>
    <property type="evidence" value="ECO:0007669"/>
    <property type="project" value="InterPro"/>
</dbReference>
<dbReference type="GO" id="GO:0080090">
    <property type="term" value="P:regulation of primary metabolic process"/>
    <property type="evidence" value="ECO:0007669"/>
    <property type="project" value="UniProtKB-ARBA"/>
</dbReference>
<feature type="region of interest" description="Disordered" evidence="7">
    <location>
        <begin position="242"/>
        <end position="275"/>
    </location>
</feature>
<gene>
    <name evidence="9" type="ORF">ES288_D11G023800v1</name>
</gene>
<dbReference type="InterPro" id="IPR025610">
    <property type="entry name" value="MYC/MYB_N"/>
</dbReference>
<feature type="compositionally biased region" description="Polar residues" evidence="7">
    <location>
        <begin position="469"/>
        <end position="481"/>
    </location>
</feature>
<dbReference type="Gene3D" id="4.10.280.10">
    <property type="entry name" value="Helix-loop-helix DNA-binding domain"/>
    <property type="match status" value="1"/>
</dbReference>
<protein>
    <recommendedName>
        <fullName evidence="8">BHLH domain-containing protein</fullName>
    </recommendedName>
</protein>
<organism evidence="9 10">
    <name type="scientific">Gossypium darwinii</name>
    <name type="common">Darwin's cotton</name>
    <name type="synonym">Gossypium barbadense var. darwinii</name>
    <dbReference type="NCBI Taxonomy" id="34276"/>
    <lineage>
        <taxon>Eukaryota</taxon>
        <taxon>Viridiplantae</taxon>
        <taxon>Streptophyta</taxon>
        <taxon>Embryophyta</taxon>
        <taxon>Tracheophyta</taxon>
        <taxon>Spermatophyta</taxon>
        <taxon>Magnoliopsida</taxon>
        <taxon>eudicotyledons</taxon>
        <taxon>Gunneridae</taxon>
        <taxon>Pentapetalae</taxon>
        <taxon>rosids</taxon>
        <taxon>malvids</taxon>
        <taxon>Malvales</taxon>
        <taxon>Malvaceae</taxon>
        <taxon>Malvoideae</taxon>
        <taxon>Gossypium</taxon>
    </lineage>
</organism>
<keyword evidence="4" id="KW-0010">Activator</keyword>
<dbReference type="PANTHER" id="PTHR46266:SF3">
    <property type="entry name" value="TRANSCRIPTION FACTOR EGL1"/>
    <property type="match status" value="1"/>
</dbReference>
<comment type="subcellular location">
    <subcellularLocation>
        <location evidence="1">Nucleus</location>
    </subcellularLocation>
</comment>
<dbReference type="Pfam" id="PF14215">
    <property type="entry name" value="bHLH-MYC_N"/>
    <property type="match status" value="1"/>
</dbReference>
<keyword evidence="3" id="KW-0238">DNA-binding</keyword>
<evidence type="ECO:0000256" key="1">
    <source>
        <dbReference type="ARBA" id="ARBA00004123"/>
    </source>
</evidence>
<dbReference type="AlphaFoldDB" id="A0A5D2AGD3"/>
<keyword evidence="2" id="KW-0805">Transcription regulation</keyword>
<keyword evidence="5" id="KW-0804">Transcription</keyword>
<sequence length="590" mass="65882">MATTGVQNQEKVPMNLKQQLALAVRNIQWSYGIFWSISAKQPGVLEWGDGYYNGDIKTRKTVQSFEPKADDQLGLQRSEQLRELFESLSAGETSPHTKRPSVALSPEDLTATEWYYLVCMSFVFNIDQGLPGRTLSIGQPIWLCNAQYADSKVFSRSLVAKSASIQTVVCFPYAGGVIELGVTDLVSKDPGLIHRVKSLLLDAPETITGNINDVACPGLGPNEIESELSPFLGCEQLERGSPNEISDGFEPNQPAEDPFVNGGASQGENDNDNDFRDVEECDRINRAAFDPISDDMHYRTVVSVLLKSSHLFILGPHFGNSNKESGFISWKMNSSVKYRKAKVEIPQKLLKKMLFEVPRMHDKGLLKSPQGGDGVGDAVWRPEADELCKSHVLSERRRREKINERLMILKSLVPTNSKADKVSILDDTIEYLQDLERRVEELECCRELTESETKTKQKHHRDRAERTSSNKVTNGNKSASSNKRKAYDIEETKQDIDHVASKDGSTENLTISTNNKDLTIEFKCRWRDGILFEIMDALSVLDLDCHSVQSSTIEGILSVTIKSKYKGSSVAKPGTIKQALLQKVQSLTFV</sequence>
<dbReference type="Pfam" id="PF00010">
    <property type="entry name" value="HLH"/>
    <property type="match status" value="1"/>
</dbReference>
<dbReference type="InterPro" id="IPR011598">
    <property type="entry name" value="bHLH_dom"/>
</dbReference>
<name>A0A5D2AGD3_GOSDA</name>
<dbReference type="Pfam" id="PF22754">
    <property type="entry name" value="bHLH-TF_ACT-like_plant"/>
    <property type="match status" value="1"/>
</dbReference>
<evidence type="ECO:0000256" key="2">
    <source>
        <dbReference type="ARBA" id="ARBA00023015"/>
    </source>
</evidence>
<proteinExistence type="predicted"/>
<accession>A0A5D2AGD3</accession>
<dbReference type="InterPro" id="IPR054502">
    <property type="entry name" value="bHLH-TF_ACT-like_plant"/>
</dbReference>
<dbReference type="PANTHER" id="PTHR46266">
    <property type="entry name" value="TRANSCRIPTION FACTOR TT8"/>
    <property type="match status" value="1"/>
</dbReference>
<dbReference type="InterPro" id="IPR036638">
    <property type="entry name" value="HLH_DNA-bd_sf"/>
</dbReference>
<reference evidence="9 10" key="1">
    <citation type="submission" date="2019-06" db="EMBL/GenBank/DDBJ databases">
        <title>WGS assembly of Gossypium darwinii.</title>
        <authorList>
            <person name="Chen Z.J."/>
            <person name="Sreedasyam A."/>
            <person name="Ando A."/>
            <person name="Song Q."/>
            <person name="De L."/>
            <person name="Hulse-Kemp A."/>
            <person name="Ding M."/>
            <person name="Ye W."/>
            <person name="Kirkbride R."/>
            <person name="Jenkins J."/>
            <person name="Plott C."/>
            <person name="Lovell J."/>
            <person name="Lin Y.-M."/>
            <person name="Vaughn R."/>
            <person name="Liu B."/>
            <person name="Li W."/>
            <person name="Simpson S."/>
            <person name="Scheffler B."/>
            <person name="Saski C."/>
            <person name="Grover C."/>
            <person name="Hu G."/>
            <person name="Conover J."/>
            <person name="Carlson J."/>
            <person name="Shu S."/>
            <person name="Boston L."/>
            <person name="Williams M."/>
            <person name="Peterson D."/>
            <person name="Mcgee K."/>
            <person name="Jones D."/>
            <person name="Wendel J."/>
            <person name="Stelly D."/>
            <person name="Grimwood J."/>
            <person name="Schmutz J."/>
        </authorList>
    </citation>
    <scope>NUCLEOTIDE SEQUENCE [LARGE SCALE GENOMIC DNA]</scope>
    <source>
        <strain evidence="9">1808015.09</strain>
    </source>
</reference>
<evidence type="ECO:0000256" key="3">
    <source>
        <dbReference type="ARBA" id="ARBA00023125"/>
    </source>
</evidence>
<dbReference type="SMART" id="SM00353">
    <property type="entry name" value="HLH"/>
    <property type="match status" value="1"/>
</dbReference>
<keyword evidence="10" id="KW-1185">Reference proteome</keyword>
<evidence type="ECO:0000256" key="5">
    <source>
        <dbReference type="ARBA" id="ARBA00023163"/>
    </source>
</evidence>
<evidence type="ECO:0000256" key="6">
    <source>
        <dbReference type="ARBA" id="ARBA00023242"/>
    </source>
</evidence>
<dbReference type="PROSITE" id="PS50888">
    <property type="entry name" value="BHLH"/>
    <property type="match status" value="1"/>
</dbReference>
<dbReference type="EMBL" id="CM017711">
    <property type="protein sequence ID" value="TYG43519.1"/>
    <property type="molecule type" value="Genomic_DNA"/>
</dbReference>
<evidence type="ECO:0000256" key="4">
    <source>
        <dbReference type="ARBA" id="ARBA00023159"/>
    </source>
</evidence>
<feature type="domain" description="BHLH" evidence="8">
    <location>
        <begin position="386"/>
        <end position="435"/>
    </location>
</feature>
<dbReference type="Proteomes" id="UP000323506">
    <property type="component" value="Chromosome D11"/>
</dbReference>